<accession>A0A0N4VH11</accession>
<keyword evidence="2" id="KW-1185">Reference proteome</keyword>
<dbReference type="AlphaFoldDB" id="A0A0N4VH11"/>
<name>A0A0N4VH11_ENTVE</name>
<organism evidence="3">
    <name type="scientific">Enterobius vermicularis</name>
    <name type="common">Human pinworm</name>
    <dbReference type="NCBI Taxonomy" id="51028"/>
    <lineage>
        <taxon>Eukaryota</taxon>
        <taxon>Metazoa</taxon>
        <taxon>Ecdysozoa</taxon>
        <taxon>Nematoda</taxon>
        <taxon>Chromadorea</taxon>
        <taxon>Rhabditida</taxon>
        <taxon>Spirurina</taxon>
        <taxon>Oxyuridomorpha</taxon>
        <taxon>Oxyuroidea</taxon>
        <taxon>Oxyuridae</taxon>
        <taxon>Enterobius</taxon>
    </lineage>
</organism>
<dbReference type="Proteomes" id="UP000274131">
    <property type="component" value="Unassembled WGS sequence"/>
</dbReference>
<sequence>MVNMQKRECYLSRLSQRDKSLSYEPGVDYYGQTCNPLLIPAQQKPPATVQPSQLQYTTQRYTTRYTTTKYVYSQYRYTVPYPTTTRAPPTQTYTTPRPTYATYTTRRTPAPYTIYRPTPAPYTKSVTYTYVKI</sequence>
<reference evidence="3" key="1">
    <citation type="submission" date="2017-02" db="UniProtKB">
        <authorList>
            <consortium name="WormBaseParasite"/>
        </authorList>
    </citation>
    <scope>IDENTIFICATION</scope>
</reference>
<evidence type="ECO:0000313" key="3">
    <source>
        <dbReference type="WBParaSite" id="EVEC_0001010001-mRNA-1"/>
    </source>
</evidence>
<evidence type="ECO:0000313" key="1">
    <source>
        <dbReference type="EMBL" id="VDD94706.1"/>
    </source>
</evidence>
<dbReference type="WBParaSite" id="EVEC_0001010001-mRNA-1">
    <property type="protein sequence ID" value="EVEC_0001010001-mRNA-1"/>
    <property type="gene ID" value="EVEC_0001010001"/>
</dbReference>
<protein>
    <submittedName>
        <fullName evidence="3">Adhesive plaque matrix protein-like</fullName>
    </submittedName>
</protein>
<evidence type="ECO:0000313" key="2">
    <source>
        <dbReference type="Proteomes" id="UP000274131"/>
    </source>
</evidence>
<dbReference type="EMBL" id="UXUI01010064">
    <property type="protein sequence ID" value="VDD94706.1"/>
    <property type="molecule type" value="Genomic_DNA"/>
</dbReference>
<proteinExistence type="predicted"/>
<gene>
    <name evidence="1" type="ORF">EVEC_LOCUS9457</name>
</gene>
<reference evidence="1 2" key="2">
    <citation type="submission" date="2018-10" db="EMBL/GenBank/DDBJ databases">
        <authorList>
            <consortium name="Pathogen Informatics"/>
        </authorList>
    </citation>
    <scope>NUCLEOTIDE SEQUENCE [LARGE SCALE GENOMIC DNA]</scope>
</reference>